<feature type="non-terminal residue" evidence="6">
    <location>
        <position position="228"/>
    </location>
</feature>
<evidence type="ECO:0000313" key="7">
    <source>
        <dbReference type="Proteomes" id="UP000298138"/>
    </source>
</evidence>
<evidence type="ECO:0000256" key="1">
    <source>
        <dbReference type="ARBA" id="ARBA00005589"/>
    </source>
</evidence>
<evidence type="ECO:0000256" key="5">
    <source>
        <dbReference type="SAM" id="MobiDB-lite"/>
    </source>
</evidence>
<dbReference type="GO" id="GO:0032543">
    <property type="term" value="P:mitochondrial translation"/>
    <property type="evidence" value="ECO:0007669"/>
    <property type="project" value="TreeGrafter"/>
</dbReference>
<dbReference type="GO" id="GO:0005763">
    <property type="term" value="C:mitochondrial small ribosomal subunit"/>
    <property type="evidence" value="ECO:0007669"/>
    <property type="project" value="TreeGrafter"/>
</dbReference>
<dbReference type="SUPFAM" id="SSF46911">
    <property type="entry name" value="Ribosomal protein S18"/>
    <property type="match status" value="1"/>
</dbReference>
<reference evidence="6 7" key="1">
    <citation type="submission" date="2019-04" db="EMBL/GenBank/DDBJ databases">
        <title>Comparative genomics and transcriptomics to analyze fruiting body development in filamentous ascomycetes.</title>
        <authorList>
            <consortium name="DOE Joint Genome Institute"/>
            <person name="Lutkenhaus R."/>
            <person name="Traeger S."/>
            <person name="Breuer J."/>
            <person name="Kuo A."/>
            <person name="Lipzen A."/>
            <person name="Pangilinan J."/>
            <person name="Dilworth D."/>
            <person name="Sandor L."/>
            <person name="Poggeler S."/>
            <person name="Barry K."/>
            <person name="Grigoriev I.V."/>
            <person name="Nowrousian M."/>
        </authorList>
    </citation>
    <scope>NUCLEOTIDE SEQUENCE [LARGE SCALE GENOMIC DNA]</scope>
    <source>
        <strain evidence="6 7">CBS 389.68</strain>
    </source>
</reference>
<dbReference type="PRINTS" id="PR00974">
    <property type="entry name" value="RIBOSOMALS18"/>
</dbReference>
<dbReference type="Gene3D" id="4.10.640.10">
    <property type="entry name" value="Ribosomal protein S18"/>
    <property type="match status" value="1"/>
</dbReference>
<dbReference type="OrthoDB" id="21463at2759"/>
<dbReference type="Pfam" id="PF01084">
    <property type="entry name" value="Ribosomal_S18"/>
    <property type="match status" value="1"/>
</dbReference>
<dbReference type="EMBL" id="ML220113">
    <property type="protein sequence ID" value="TGZ84190.1"/>
    <property type="molecule type" value="Genomic_DNA"/>
</dbReference>
<keyword evidence="2 6" id="KW-0689">Ribosomal protein</keyword>
<name>A0A4S2N4P5_9PEZI</name>
<feature type="compositionally biased region" description="Polar residues" evidence="5">
    <location>
        <begin position="20"/>
        <end position="52"/>
    </location>
</feature>
<feature type="compositionally biased region" description="Low complexity" evidence="5">
    <location>
        <begin position="8"/>
        <end position="19"/>
    </location>
</feature>
<proteinExistence type="inferred from homology"/>
<evidence type="ECO:0000256" key="4">
    <source>
        <dbReference type="ARBA" id="ARBA00035264"/>
    </source>
</evidence>
<dbReference type="GO" id="GO:0070181">
    <property type="term" value="F:small ribosomal subunit rRNA binding"/>
    <property type="evidence" value="ECO:0007669"/>
    <property type="project" value="TreeGrafter"/>
</dbReference>
<accession>A0A4S2N4P5</accession>
<dbReference type="InterPro" id="IPR001648">
    <property type="entry name" value="Ribosomal_bS18"/>
</dbReference>
<dbReference type="InterPro" id="IPR036870">
    <property type="entry name" value="Ribosomal_bS18_sf"/>
</dbReference>
<organism evidence="6 7">
    <name type="scientific">Ascodesmis nigricans</name>
    <dbReference type="NCBI Taxonomy" id="341454"/>
    <lineage>
        <taxon>Eukaryota</taxon>
        <taxon>Fungi</taxon>
        <taxon>Dikarya</taxon>
        <taxon>Ascomycota</taxon>
        <taxon>Pezizomycotina</taxon>
        <taxon>Pezizomycetes</taxon>
        <taxon>Pezizales</taxon>
        <taxon>Ascodesmidaceae</taxon>
        <taxon>Ascodesmis</taxon>
    </lineage>
</organism>
<dbReference type="FunFam" id="4.10.640.10:FF:000013">
    <property type="entry name" value="37S ribosomal protein S18"/>
    <property type="match status" value="1"/>
</dbReference>
<comment type="similarity">
    <text evidence="1">Belongs to the bacterial ribosomal protein bS18 family.</text>
</comment>
<dbReference type="GO" id="GO:0003735">
    <property type="term" value="F:structural constituent of ribosome"/>
    <property type="evidence" value="ECO:0007669"/>
    <property type="project" value="InterPro"/>
</dbReference>
<dbReference type="Proteomes" id="UP000298138">
    <property type="component" value="Unassembled WGS sequence"/>
</dbReference>
<dbReference type="PANTHER" id="PTHR13479:SF40">
    <property type="entry name" value="SMALL RIBOSOMAL SUBUNIT PROTEIN BS18M"/>
    <property type="match status" value="1"/>
</dbReference>
<dbReference type="InParanoid" id="A0A4S2N4P5"/>
<evidence type="ECO:0000256" key="2">
    <source>
        <dbReference type="ARBA" id="ARBA00022980"/>
    </source>
</evidence>
<evidence type="ECO:0000256" key="3">
    <source>
        <dbReference type="ARBA" id="ARBA00023274"/>
    </source>
</evidence>
<dbReference type="PANTHER" id="PTHR13479">
    <property type="entry name" value="30S RIBOSOMAL PROTEIN S18"/>
    <property type="match status" value="1"/>
</dbReference>
<keyword evidence="7" id="KW-1185">Reference proteome</keyword>
<dbReference type="STRING" id="341454.A0A4S2N4P5"/>
<sequence length="228" mass="24918">MPPRLRLPRLPTSLPTLRRNNSSLPPRPSTPENRSKILTNLSQTLDRFSSAHQRAAPPSADTPSPSPGAPGEFAPRFGQRPGGPGKGGPGGPGGGAQDGGAAYEVSPEDLRAYEQKFGQGTVYAPNDLSLEAYTQSRVQKKTGGVKDPFKLLGIDPRMEYKNYNLLAEFTTTMGRIKHRKLTGLSGVNQRRIAKAIRRAIGVGLLPSTHWHPEILRQRQILELQRGRF</sequence>
<keyword evidence="3" id="KW-0687">Ribonucleoprotein</keyword>
<feature type="region of interest" description="Disordered" evidence="5">
    <location>
        <begin position="1"/>
        <end position="102"/>
    </location>
</feature>
<feature type="compositionally biased region" description="Gly residues" evidence="5">
    <location>
        <begin position="80"/>
        <end position="98"/>
    </location>
</feature>
<feature type="compositionally biased region" description="Low complexity" evidence="5">
    <location>
        <begin position="55"/>
        <end position="79"/>
    </location>
</feature>
<evidence type="ECO:0000313" key="6">
    <source>
        <dbReference type="EMBL" id="TGZ84190.1"/>
    </source>
</evidence>
<protein>
    <recommendedName>
        <fullName evidence="4">Small ribosomal subunit protein bS18m</fullName>
    </recommendedName>
</protein>
<gene>
    <name evidence="6" type="ORF">EX30DRAFT_338742</name>
</gene>
<dbReference type="AlphaFoldDB" id="A0A4S2N4P5"/>